<keyword evidence="5" id="KW-0472">Membrane</keyword>
<dbReference type="SUPFAM" id="SSF56935">
    <property type="entry name" value="Porins"/>
    <property type="match status" value="1"/>
</dbReference>
<dbReference type="Proteomes" id="UP000661077">
    <property type="component" value="Unassembled WGS sequence"/>
</dbReference>
<comment type="caution">
    <text evidence="8">The sequence shown here is derived from an EMBL/GenBank/DDBJ whole genome shotgun (WGS) entry which is preliminary data.</text>
</comment>
<dbReference type="InterPro" id="IPR036942">
    <property type="entry name" value="Beta-barrel_TonB_sf"/>
</dbReference>
<reference evidence="8 9" key="1">
    <citation type="journal article" date="2021" name="Int. J. Syst. Evol. Microbiol.">
        <title>Steroidobacter gossypii sp. nov., isolated from soil of cotton cropping field.</title>
        <authorList>
            <person name="Huang R."/>
            <person name="Yang S."/>
            <person name="Zhen C."/>
            <person name="Liu W."/>
        </authorList>
    </citation>
    <scope>NUCLEOTIDE SEQUENCE [LARGE SCALE GENOMIC DNA]</scope>
    <source>
        <strain evidence="8 9">S1-65</strain>
    </source>
</reference>
<dbReference type="Gene3D" id="2.60.40.1120">
    <property type="entry name" value="Carboxypeptidase-like, regulatory domain"/>
    <property type="match status" value="1"/>
</dbReference>
<gene>
    <name evidence="8" type="ORF">JM946_13295</name>
</gene>
<dbReference type="Pfam" id="PF25183">
    <property type="entry name" value="OMP_b-brl_4"/>
    <property type="match status" value="2"/>
</dbReference>
<dbReference type="InterPro" id="IPR037066">
    <property type="entry name" value="Plug_dom_sf"/>
</dbReference>
<keyword evidence="8" id="KW-0675">Receptor</keyword>
<dbReference type="Gene3D" id="2.40.170.20">
    <property type="entry name" value="TonB-dependent receptor, beta-barrel domain"/>
    <property type="match status" value="1"/>
</dbReference>
<evidence type="ECO:0000256" key="2">
    <source>
        <dbReference type="ARBA" id="ARBA00022448"/>
    </source>
</evidence>
<organism evidence="8 9">
    <name type="scientific">Steroidobacter gossypii</name>
    <dbReference type="NCBI Taxonomy" id="2805490"/>
    <lineage>
        <taxon>Bacteria</taxon>
        <taxon>Pseudomonadati</taxon>
        <taxon>Pseudomonadota</taxon>
        <taxon>Gammaproteobacteria</taxon>
        <taxon>Steroidobacterales</taxon>
        <taxon>Steroidobacteraceae</taxon>
        <taxon>Steroidobacter</taxon>
    </lineage>
</organism>
<dbReference type="InterPro" id="IPR013784">
    <property type="entry name" value="Carb-bd-like_fold"/>
</dbReference>
<evidence type="ECO:0000256" key="4">
    <source>
        <dbReference type="ARBA" id="ARBA00022692"/>
    </source>
</evidence>
<keyword evidence="3" id="KW-1134">Transmembrane beta strand</keyword>
<dbReference type="SUPFAM" id="SSF49452">
    <property type="entry name" value="Starch-binding domain-like"/>
    <property type="match status" value="1"/>
</dbReference>
<dbReference type="PANTHER" id="PTHR30069">
    <property type="entry name" value="TONB-DEPENDENT OUTER MEMBRANE RECEPTOR"/>
    <property type="match status" value="1"/>
</dbReference>
<dbReference type="InterPro" id="IPR039426">
    <property type="entry name" value="TonB-dep_rcpt-like"/>
</dbReference>
<evidence type="ECO:0000256" key="3">
    <source>
        <dbReference type="ARBA" id="ARBA00022452"/>
    </source>
</evidence>
<dbReference type="PANTHER" id="PTHR30069:SF46">
    <property type="entry name" value="OAR PROTEIN"/>
    <property type="match status" value="1"/>
</dbReference>
<name>A0ABS1WXM9_9GAMM</name>
<evidence type="ECO:0000313" key="8">
    <source>
        <dbReference type="EMBL" id="MBM0105734.1"/>
    </source>
</evidence>
<keyword evidence="4" id="KW-0812">Transmembrane</keyword>
<feature type="domain" description="TonB-dependent transporter Oar-like beta-barrel" evidence="7">
    <location>
        <begin position="337"/>
        <end position="957"/>
    </location>
</feature>
<protein>
    <submittedName>
        <fullName evidence="8">TonB-dependent receptor</fullName>
    </submittedName>
</protein>
<keyword evidence="2" id="KW-0813">Transport</keyword>
<dbReference type="Gene3D" id="2.170.130.10">
    <property type="entry name" value="TonB-dependent receptor, plug domain"/>
    <property type="match status" value="1"/>
</dbReference>
<evidence type="ECO:0000256" key="5">
    <source>
        <dbReference type="ARBA" id="ARBA00023136"/>
    </source>
</evidence>
<dbReference type="RefSeq" id="WP_203167761.1">
    <property type="nucleotide sequence ID" value="NZ_JAEVLS010000002.1"/>
</dbReference>
<comment type="subcellular location">
    <subcellularLocation>
        <location evidence="1">Cell outer membrane</location>
        <topology evidence="1">Multi-pass membrane protein</topology>
    </subcellularLocation>
</comment>
<keyword evidence="6" id="KW-0998">Cell outer membrane</keyword>
<sequence>MKTLRWGILQALGLSIVVVGATITPTVVEAQVTSAVVRGRVLANGNPVPAGVQVTATNSATGFTKQATTQEGGTYALIGLVPGTYQLRIQGEGFQETARAVRVSIGQTIDLDLNAVPQAATVAVEDEVVVTAERLVDMRTSEVATNISVEQIESLPQGNRNFLNFAALAPGVRINDRDTEKTFQAGALSANAVNVYIDGVSYKNQVINGGVVGQDSSRGNPFPQNAVQEFRVITQNFKAEYEQASSAIITARTKSGTNEFHGDTFIYWQDKGLVARDDFARPGEPRAAYERKQYGLSFGGPIIRDKLHFFVAYEGNDQDRAERVTLGNPSAEPIFGQYEGSFVQPFREDLVFAKLDFQPTYNQTMDLSFSLRDESDIKDFQGQNSYEAANDIQNEVRTVKFGHTYDTARFTNEATLMYMKYEWHPTPINYDLIGREYVGIIRIGGGSTKQNIGQEVVTFKDDLTFTEFEWFGGHSVKTGIRISQVDYEVQKFQNSNPIFRFRPEIGGFAFPAEAEYGTGNPDLSGETTQYGLYIQDDWSVTPRLTLNLGVRWDYDTDLLGKDYVTPDAIRAAASQYVPDRYFTDGNDRDSPTDLIQPRLGFSFDLFDDQRTVIFGGVGRYFDRVLYNEILDERFRLQWQTRRFQFSADGLPRNGQPTIVWNDAYLSVEGLNQLIASGVAPNPEIFLIDKDTRIPETIQASLGVRQRFGEDWLASLTFARNRSRHGFTYIYGNRNPDGLIGPEPDLDCCAPVSGGFGNILVSSDDKQSWYNGVYVTLEKAYTQASNWGMTFAYTYSEAEETGGDLFSLDYPLVSDYPRHPTNADERHRIVMTGIVGLPWDIKLSSTLTLGSGTGYTITDQSQGTGPGEIQYRYYTGRPEKHSFIFPDAFAYRSLDFRLEKRFEFGQSQAFSLIGEVFNVFDYENYDPRSYNGTIPFGGAPNEAFGQPTDLIEPGRRFQVGMTYSF</sequence>
<dbReference type="Pfam" id="PF13620">
    <property type="entry name" value="CarboxypepD_reg"/>
    <property type="match status" value="1"/>
</dbReference>
<evidence type="ECO:0000259" key="7">
    <source>
        <dbReference type="Pfam" id="PF25183"/>
    </source>
</evidence>
<keyword evidence="9" id="KW-1185">Reference proteome</keyword>
<accession>A0ABS1WXM9</accession>
<evidence type="ECO:0000256" key="1">
    <source>
        <dbReference type="ARBA" id="ARBA00004571"/>
    </source>
</evidence>
<proteinExistence type="predicted"/>
<evidence type="ECO:0000256" key="6">
    <source>
        <dbReference type="ARBA" id="ARBA00023237"/>
    </source>
</evidence>
<dbReference type="EMBL" id="JAEVLS010000002">
    <property type="protein sequence ID" value="MBM0105734.1"/>
    <property type="molecule type" value="Genomic_DNA"/>
</dbReference>
<evidence type="ECO:0000313" key="9">
    <source>
        <dbReference type="Proteomes" id="UP000661077"/>
    </source>
</evidence>
<dbReference type="InterPro" id="IPR057601">
    <property type="entry name" value="Oar-like_b-barrel"/>
</dbReference>
<feature type="domain" description="TonB-dependent transporter Oar-like beta-barrel" evidence="7">
    <location>
        <begin position="253"/>
        <end position="332"/>
    </location>
</feature>